<keyword evidence="2 6" id="KW-0812">Transmembrane</keyword>
<feature type="region of interest" description="Disordered" evidence="5">
    <location>
        <begin position="712"/>
        <end position="766"/>
    </location>
</feature>
<feature type="compositionally biased region" description="Polar residues" evidence="5">
    <location>
        <begin position="735"/>
        <end position="744"/>
    </location>
</feature>
<evidence type="ECO:0000256" key="2">
    <source>
        <dbReference type="ARBA" id="ARBA00022692"/>
    </source>
</evidence>
<comment type="subcellular location">
    <subcellularLocation>
        <location evidence="1">Membrane</location>
        <topology evidence="1">Multi-pass membrane protein</topology>
    </subcellularLocation>
</comment>
<dbReference type="SUPFAM" id="SSF81321">
    <property type="entry name" value="Family A G protein-coupled receptor-like"/>
    <property type="match status" value="1"/>
</dbReference>
<dbReference type="PANTHER" id="PTHR23112">
    <property type="entry name" value="G PROTEIN-COUPLED RECEPTOR 157-RELATED"/>
    <property type="match status" value="1"/>
</dbReference>
<dbReference type="GO" id="GO:0005886">
    <property type="term" value="C:plasma membrane"/>
    <property type="evidence" value="ECO:0007669"/>
    <property type="project" value="TreeGrafter"/>
</dbReference>
<feature type="transmembrane region" description="Helical" evidence="6">
    <location>
        <begin position="465"/>
        <end position="485"/>
    </location>
</feature>
<dbReference type="GO" id="GO:0004930">
    <property type="term" value="F:G protein-coupled receptor activity"/>
    <property type="evidence" value="ECO:0007669"/>
    <property type="project" value="TreeGrafter"/>
</dbReference>
<reference evidence="7" key="1">
    <citation type="submission" date="2021-01" db="EMBL/GenBank/DDBJ databases">
        <authorList>
            <person name="Corre E."/>
            <person name="Pelletier E."/>
            <person name="Niang G."/>
            <person name="Scheremetjew M."/>
            <person name="Finn R."/>
            <person name="Kale V."/>
            <person name="Holt S."/>
            <person name="Cochrane G."/>
            <person name="Meng A."/>
            <person name="Brown T."/>
            <person name="Cohen L."/>
        </authorList>
    </citation>
    <scope>NUCLEOTIDE SEQUENCE</scope>
    <source>
        <strain evidence="7">MM31A-1</strain>
    </source>
</reference>
<feature type="region of interest" description="Disordered" evidence="5">
    <location>
        <begin position="648"/>
        <end position="671"/>
    </location>
</feature>
<evidence type="ECO:0000256" key="5">
    <source>
        <dbReference type="SAM" id="MobiDB-lite"/>
    </source>
</evidence>
<evidence type="ECO:0000256" key="3">
    <source>
        <dbReference type="ARBA" id="ARBA00022989"/>
    </source>
</evidence>
<protein>
    <submittedName>
        <fullName evidence="7">Uncharacterized protein</fullName>
    </submittedName>
</protein>
<organism evidence="7">
    <name type="scientific">Chaetoceros debilis</name>
    <dbReference type="NCBI Taxonomy" id="122233"/>
    <lineage>
        <taxon>Eukaryota</taxon>
        <taxon>Sar</taxon>
        <taxon>Stramenopiles</taxon>
        <taxon>Ochrophyta</taxon>
        <taxon>Bacillariophyta</taxon>
        <taxon>Coscinodiscophyceae</taxon>
        <taxon>Chaetocerotophycidae</taxon>
        <taxon>Chaetocerotales</taxon>
        <taxon>Chaetocerotaceae</taxon>
        <taxon>Chaetoceros</taxon>
    </lineage>
</organism>
<dbReference type="Gene3D" id="1.20.1070.10">
    <property type="entry name" value="Rhodopsin 7-helix transmembrane proteins"/>
    <property type="match status" value="1"/>
</dbReference>
<feature type="compositionally biased region" description="Basic and acidic residues" evidence="5">
    <location>
        <begin position="714"/>
        <end position="729"/>
    </location>
</feature>
<feature type="transmembrane region" description="Helical" evidence="6">
    <location>
        <begin position="350"/>
        <end position="374"/>
    </location>
</feature>
<dbReference type="PANTHER" id="PTHR23112:SF0">
    <property type="entry name" value="TRANSMEMBRANE PROTEIN 116"/>
    <property type="match status" value="1"/>
</dbReference>
<feature type="transmembrane region" description="Helical" evidence="6">
    <location>
        <begin position="241"/>
        <end position="261"/>
    </location>
</feature>
<evidence type="ECO:0000256" key="1">
    <source>
        <dbReference type="ARBA" id="ARBA00004141"/>
    </source>
</evidence>
<feature type="transmembrane region" description="Helical" evidence="6">
    <location>
        <begin position="281"/>
        <end position="299"/>
    </location>
</feature>
<sequence>METILSFDSLPYFQHQVALSQFKASGSRTVSSFFCRPGTTVISESIDLTSAGDACFLNDDTAPFSLFVTQLNVTELDCIDVNGDWKAYSCEEAQSIYHNISAEALVETQGSERYDKLLSEWEISCCVVNEEKSMPPSLSEIRDSWWNDRKDFREGDAKNLGISKGCMAILSVLCSSILLWMILRSHDGLSTTQHRLLVGLCFADIVYSLSQSHFGMAVPKELDYAIWNARGNMATCQTQGFLDAFGALCGPFYNASLCLYYLAAVKYEKTEEYIRTKIEPFLHAVPLLVAISYAIFRLASDSLNPQQSGFCTGPLHSPPHCVDEEVGFVIEGLFEIPCGRGPSSTTGLKFIGYLTLAILFCPPIIMLASLTLIYRTVKKLENKVSKYGASAYRSNIQSRASTVSKTTSDTVSDTKGCWQSMKRSIESSVIMRHHIGTQKANSASVRRKKSTNSTRSQSRSVLYKGMAYSCSWLLTWGFWFTWFIYFFVLGQKETPIAIIYLINIFLPLQGVYNLVIFMHPKVLSAKRSKRDKLSWRQSFVKAFWSRGTQRKKNKERNLSGGEPINSRLRSIRKGEERNSKSDKSAGIVLEKSSANLRSKNKSSQDVSYLSFGRRPRTYGKSSPVLAKTILNAEKTYCTETDIENAGTLRHHSKNASSNDVEDNDEPVLSGTLAGEEPRVSSLFEPENTAAPTAIHTSHDSIKDGEAETCIENASNDKHHSTKTSSKDAENYEGPSLSTSLSRENNYVPPLFEPPENTGISTESEKTKDFLKRGEIVDDFLLDCDEF</sequence>
<feature type="transmembrane region" description="Helical" evidence="6">
    <location>
        <begin position="195"/>
        <end position="214"/>
    </location>
</feature>
<feature type="region of interest" description="Disordered" evidence="5">
    <location>
        <begin position="571"/>
        <end position="599"/>
    </location>
</feature>
<name>A0A7S3PX37_9STRA</name>
<accession>A0A7S3PX37</accession>
<feature type="compositionally biased region" description="Basic and acidic residues" evidence="5">
    <location>
        <begin position="572"/>
        <end position="583"/>
    </location>
</feature>
<feature type="transmembrane region" description="Helical" evidence="6">
    <location>
        <begin position="497"/>
        <end position="518"/>
    </location>
</feature>
<evidence type="ECO:0000256" key="6">
    <source>
        <dbReference type="SAM" id="Phobius"/>
    </source>
</evidence>
<proteinExistence type="predicted"/>
<keyword evidence="3 6" id="KW-1133">Transmembrane helix</keyword>
<keyword evidence="4 6" id="KW-0472">Membrane</keyword>
<evidence type="ECO:0000256" key="4">
    <source>
        <dbReference type="ARBA" id="ARBA00023136"/>
    </source>
</evidence>
<gene>
    <name evidence="7" type="ORF">CDEB00056_LOCUS3388</name>
</gene>
<dbReference type="EMBL" id="HBIO01004883">
    <property type="protein sequence ID" value="CAE0458547.1"/>
    <property type="molecule type" value="Transcribed_RNA"/>
</dbReference>
<dbReference type="GO" id="GO:0007189">
    <property type="term" value="P:adenylate cyclase-activating G protein-coupled receptor signaling pathway"/>
    <property type="evidence" value="ECO:0007669"/>
    <property type="project" value="TreeGrafter"/>
</dbReference>
<feature type="transmembrane region" description="Helical" evidence="6">
    <location>
        <begin position="162"/>
        <end position="183"/>
    </location>
</feature>
<evidence type="ECO:0000313" key="7">
    <source>
        <dbReference type="EMBL" id="CAE0458547.1"/>
    </source>
</evidence>
<dbReference type="AlphaFoldDB" id="A0A7S3PX37"/>